<sequence>MEFLIGALVGGVMTTLLLPEAISRSVRSLASRSIISARKDGAR</sequence>
<accession>A0ABT9IMS8</accession>
<protein>
    <submittedName>
        <fullName evidence="1">Uncharacterized protein</fullName>
    </submittedName>
</protein>
<dbReference type="RefSeq" id="WP_305995944.1">
    <property type="nucleotide sequence ID" value="NZ_JAVALS010000003.1"/>
</dbReference>
<comment type="caution">
    <text evidence="1">The sequence shown here is derived from an EMBL/GenBank/DDBJ whole genome shotgun (WGS) entry which is preliminary data.</text>
</comment>
<reference evidence="1 2" key="1">
    <citation type="submission" date="2023-08" db="EMBL/GenBank/DDBJ databases">
        <title>Arthrobacter horti sp. nov., isolated from forest soil.</title>
        <authorList>
            <person name="Park M."/>
        </authorList>
    </citation>
    <scope>NUCLEOTIDE SEQUENCE [LARGE SCALE GENOMIC DNA]</scope>
    <source>
        <strain evidence="1 2">YJM1</strain>
    </source>
</reference>
<organism evidence="1 2">
    <name type="scientific">Arthrobacter horti</name>
    <dbReference type="NCBI Taxonomy" id="3068273"/>
    <lineage>
        <taxon>Bacteria</taxon>
        <taxon>Bacillati</taxon>
        <taxon>Actinomycetota</taxon>
        <taxon>Actinomycetes</taxon>
        <taxon>Micrococcales</taxon>
        <taxon>Micrococcaceae</taxon>
        <taxon>Arthrobacter</taxon>
    </lineage>
</organism>
<proteinExistence type="predicted"/>
<evidence type="ECO:0000313" key="1">
    <source>
        <dbReference type="EMBL" id="MDP5226898.1"/>
    </source>
</evidence>
<keyword evidence="2" id="KW-1185">Reference proteome</keyword>
<name>A0ABT9IMS8_9MICC</name>
<gene>
    <name evidence="1" type="ORF">Q9R02_07025</name>
</gene>
<evidence type="ECO:0000313" key="2">
    <source>
        <dbReference type="Proteomes" id="UP001232725"/>
    </source>
</evidence>
<dbReference type="EMBL" id="JAVALS010000003">
    <property type="protein sequence ID" value="MDP5226898.1"/>
    <property type="molecule type" value="Genomic_DNA"/>
</dbReference>
<dbReference type="Proteomes" id="UP001232725">
    <property type="component" value="Unassembled WGS sequence"/>
</dbReference>